<dbReference type="SUPFAM" id="SSF46548">
    <property type="entry name" value="alpha-helical ferredoxin"/>
    <property type="match status" value="1"/>
</dbReference>
<keyword evidence="3" id="KW-0819">tRNA processing</keyword>
<dbReference type="Pfam" id="PF13484">
    <property type="entry name" value="Fer4_16"/>
    <property type="match status" value="1"/>
</dbReference>
<keyword evidence="2" id="KW-0963">Cytoplasm</keyword>
<dbReference type="RefSeq" id="WP_021281174.1">
    <property type="nucleotide sequence ID" value="NZ_JAGGLL010000006.1"/>
</dbReference>
<reference evidence="10 11" key="1">
    <citation type="submission" date="2021-03" db="EMBL/GenBank/DDBJ databases">
        <title>Genomic Encyclopedia of Type Strains, Phase IV (KMG-IV): sequencing the most valuable type-strain genomes for metagenomic binning, comparative biology and taxonomic classification.</title>
        <authorList>
            <person name="Goeker M."/>
        </authorList>
    </citation>
    <scope>NUCLEOTIDE SEQUENCE [LARGE SCALE GENOMIC DNA]</scope>
    <source>
        <strain evidence="10 11">DSM 28650</strain>
    </source>
</reference>
<evidence type="ECO:0000259" key="9">
    <source>
        <dbReference type="PROSITE" id="PS51379"/>
    </source>
</evidence>
<dbReference type="NCBIfam" id="TIGR00276">
    <property type="entry name" value="tRNA epoxyqueuosine(34) reductase QueG"/>
    <property type="match status" value="1"/>
</dbReference>
<evidence type="ECO:0000256" key="8">
    <source>
        <dbReference type="ARBA" id="ARBA00023014"/>
    </source>
</evidence>
<dbReference type="InterPro" id="IPR017900">
    <property type="entry name" value="4Fe4S_Fe_S_CS"/>
</dbReference>
<accession>A0ABS4K0L1</accession>
<organism evidence="10 11">
    <name type="scientific">Clostridium punense</name>
    <dbReference type="NCBI Taxonomy" id="1054297"/>
    <lineage>
        <taxon>Bacteria</taxon>
        <taxon>Bacillati</taxon>
        <taxon>Bacillota</taxon>
        <taxon>Clostridia</taxon>
        <taxon>Eubacteriales</taxon>
        <taxon>Clostridiaceae</taxon>
        <taxon>Clostridium</taxon>
    </lineage>
</organism>
<keyword evidence="1" id="KW-0004">4Fe-4S</keyword>
<keyword evidence="7" id="KW-0408">Iron</keyword>
<dbReference type="PANTHER" id="PTHR30002:SF4">
    <property type="entry name" value="EPOXYQUEUOSINE REDUCTASE"/>
    <property type="match status" value="1"/>
</dbReference>
<dbReference type="PANTHER" id="PTHR30002">
    <property type="entry name" value="EPOXYQUEUOSINE REDUCTASE"/>
    <property type="match status" value="1"/>
</dbReference>
<sequence length="329" mass="38191">MDNKGKIINFCRELGLTTVGFTKCRKFKELEVYFCERKEKGLANEFEEEDIEKRINPFLLMEKGKTIISLAFPYKYDGYYSSKTGFSLYTYGLDYHRVVKGYLDKICRFIEELGGEAIGFVDSNPLPERYIAYLSGLGFIGKNNNLITKNYGSYVFLAEVITSLELEEDKPIESQCGECDLCIKVCPTSAIIEEENQGNCNQCLSYITQKKHIEDQWFDKLKGRVFGCDTCQMICPYNKQALNSTIEEFHPQEYMLKGELQDLIFLTNSDFKETFGKHSCGWRGKNILIRNALINYYNIHREDKDNIEKSISSPYIKDYYEKLFKGNKC</sequence>
<keyword evidence="6" id="KW-0560">Oxidoreductase</keyword>
<evidence type="ECO:0000256" key="3">
    <source>
        <dbReference type="ARBA" id="ARBA00022694"/>
    </source>
</evidence>
<name>A0ABS4K0L1_9CLOT</name>
<keyword evidence="8" id="KW-0411">Iron-sulfur</keyword>
<evidence type="ECO:0000256" key="6">
    <source>
        <dbReference type="ARBA" id="ARBA00023002"/>
    </source>
</evidence>
<evidence type="ECO:0000256" key="4">
    <source>
        <dbReference type="ARBA" id="ARBA00022723"/>
    </source>
</evidence>
<keyword evidence="5" id="KW-0671">Queuosine biosynthesis</keyword>
<dbReference type="InterPro" id="IPR004453">
    <property type="entry name" value="QueG"/>
</dbReference>
<comment type="caution">
    <text evidence="10">The sequence shown here is derived from an EMBL/GenBank/DDBJ whole genome shotgun (WGS) entry which is preliminary data.</text>
</comment>
<proteinExistence type="predicted"/>
<evidence type="ECO:0000256" key="7">
    <source>
        <dbReference type="ARBA" id="ARBA00023004"/>
    </source>
</evidence>
<dbReference type="Gene3D" id="3.30.70.3270">
    <property type="match status" value="1"/>
</dbReference>
<gene>
    <name evidence="10" type="ORF">J2Z44_001101</name>
</gene>
<feature type="domain" description="4Fe-4S ferredoxin-type" evidence="9">
    <location>
        <begin position="164"/>
        <end position="196"/>
    </location>
</feature>
<dbReference type="InterPro" id="IPR013542">
    <property type="entry name" value="QueG_DUF1730"/>
</dbReference>
<dbReference type="PROSITE" id="PS51379">
    <property type="entry name" value="4FE4S_FER_2"/>
    <property type="match status" value="1"/>
</dbReference>
<evidence type="ECO:0000256" key="2">
    <source>
        <dbReference type="ARBA" id="ARBA00022490"/>
    </source>
</evidence>
<dbReference type="InterPro" id="IPR017896">
    <property type="entry name" value="4Fe4S_Fe-S-bd"/>
</dbReference>
<dbReference type="Proteomes" id="UP001519308">
    <property type="component" value="Unassembled WGS sequence"/>
</dbReference>
<dbReference type="PROSITE" id="PS00198">
    <property type="entry name" value="4FE4S_FER_1"/>
    <property type="match status" value="1"/>
</dbReference>
<keyword evidence="11" id="KW-1185">Reference proteome</keyword>
<evidence type="ECO:0000313" key="10">
    <source>
        <dbReference type="EMBL" id="MBP2021310.1"/>
    </source>
</evidence>
<evidence type="ECO:0000256" key="1">
    <source>
        <dbReference type="ARBA" id="ARBA00022485"/>
    </source>
</evidence>
<keyword evidence="4" id="KW-0479">Metal-binding</keyword>
<dbReference type="EMBL" id="JAGGLL010000006">
    <property type="protein sequence ID" value="MBP2021310.1"/>
    <property type="molecule type" value="Genomic_DNA"/>
</dbReference>
<dbReference type="Pfam" id="PF08331">
    <property type="entry name" value="QueG_DUF1730"/>
    <property type="match status" value="1"/>
</dbReference>
<protein>
    <submittedName>
        <fullName evidence="10">Epoxyqueuosine reductase</fullName>
    </submittedName>
</protein>
<evidence type="ECO:0000313" key="11">
    <source>
        <dbReference type="Proteomes" id="UP001519308"/>
    </source>
</evidence>
<evidence type="ECO:0000256" key="5">
    <source>
        <dbReference type="ARBA" id="ARBA00022785"/>
    </source>
</evidence>